<dbReference type="InterPro" id="IPR033139">
    <property type="entry name" value="Caspase_cys_AS"/>
</dbReference>
<evidence type="ECO:0000256" key="2">
    <source>
        <dbReference type="ARBA" id="ARBA00022670"/>
    </source>
</evidence>
<dbReference type="InterPro" id="IPR011029">
    <property type="entry name" value="DEATH-like_dom_sf"/>
</dbReference>
<dbReference type="GO" id="GO:0072559">
    <property type="term" value="C:NLRP3 inflammasome complex"/>
    <property type="evidence" value="ECO:0007669"/>
    <property type="project" value="TreeGrafter"/>
</dbReference>
<evidence type="ECO:0000256" key="6">
    <source>
        <dbReference type="PIRSR" id="PIRSR038001-1"/>
    </source>
</evidence>
<dbReference type="InterPro" id="IPR002398">
    <property type="entry name" value="Pept_C14"/>
</dbReference>
<dbReference type="PANTHER" id="PTHR47901:SF3">
    <property type="entry name" value="CASPASE-1"/>
    <property type="match status" value="1"/>
</dbReference>
<dbReference type="GO" id="GO:0006508">
    <property type="term" value="P:proteolysis"/>
    <property type="evidence" value="ECO:0007669"/>
    <property type="project" value="UniProtKB-KW"/>
</dbReference>
<dbReference type="SMART" id="SM00114">
    <property type="entry name" value="CARD"/>
    <property type="match status" value="1"/>
</dbReference>
<dbReference type="Gene3D" id="3.40.50.1460">
    <property type="match status" value="1"/>
</dbReference>
<proteinExistence type="inferred from homology"/>
<protein>
    <submittedName>
        <fullName evidence="11">Uncharacterized protein</fullName>
    </submittedName>
</protein>
<dbReference type="PIRSF" id="PIRSF038001">
    <property type="entry name" value="Caspase_ICE"/>
    <property type="match status" value="1"/>
</dbReference>
<comment type="similarity">
    <text evidence="1 7">Belongs to the peptidase C14A family.</text>
</comment>
<evidence type="ECO:0000256" key="3">
    <source>
        <dbReference type="ARBA" id="ARBA00022801"/>
    </source>
</evidence>
<dbReference type="PROSITE" id="PS50208">
    <property type="entry name" value="CASPASE_P20"/>
    <property type="match status" value="1"/>
</dbReference>
<dbReference type="InterPro" id="IPR011600">
    <property type="entry name" value="Pept_C14_caspase"/>
</dbReference>
<evidence type="ECO:0000256" key="4">
    <source>
        <dbReference type="ARBA" id="ARBA00022807"/>
    </source>
</evidence>
<gene>
    <name evidence="11" type="ORF">AAFF_G00390330</name>
</gene>
<dbReference type="PROSITE" id="PS01121">
    <property type="entry name" value="CASPASE_HIS"/>
    <property type="match status" value="1"/>
</dbReference>
<evidence type="ECO:0000256" key="1">
    <source>
        <dbReference type="ARBA" id="ARBA00010134"/>
    </source>
</evidence>
<dbReference type="CDD" id="cd08325">
    <property type="entry name" value="CARD_CASP1-like"/>
    <property type="match status" value="1"/>
</dbReference>
<dbReference type="SUPFAM" id="SSF52129">
    <property type="entry name" value="Caspase-like"/>
    <property type="match status" value="1"/>
</dbReference>
<evidence type="ECO:0000313" key="11">
    <source>
        <dbReference type="EMBL" id="KAJ8401076.1"/>
    </source>
</evidence>
<reference evidence="11" key="1">
    <citation type="journal article" date="2023" name="Science">
        <title>Genome structures resolve the early diversification of teleost fishes.</title>
        <authorList>
            <person name="Parey E."/>
            <person name="Louis A."/>
            <person name="Montfort J."/>
            <person name="Bouchez O."/>
            <person name="Roques C."/>
            <person name="Iampietro C."/>
            <person name="Lluch J."/>
            <person name="Castinel A."/>
            <person name="Donnadieu C."/>
            <person name="Desvignes T."/>
            <person name="Floi Bucao C."/>
            <person name="Jouanno E."/>
            <person name="Wen M."/>
            <person name="Mejri S."/>
            <person name="Dirks R."/>
            <person name="Jansen H."/>
            <person name="Henkel C."/>
            <person name="Chen W.J."/>
            <person name="Zahm M."/>
            <person name="Cabau C."/>
            <person name="Klopp C."/>
            <person name="Thompson A.W."/>
            <person name="Robinson-Rechavi M."/>
            <person name="Braasch I."/>
            <person name="Lecointre G."/>
            <person name="Bobe J."/>
            <person name="Postlethwait J.H."/>
            <person name="Berthelot C."/>
            <person name="Roest Crollius H."/>
            <person name="Guiguen Y."/>
        </authorList>
    </citation>
    <scope>NUCLEOTIDE SEQUENCE</scope>
    <source>
        <strain evidence="11">NC1722</strain>
    </source>
</reference>
<dbReference type="GO" id="GO:0097169">
    <property type="term" value="C:AIM2 inflammasome complex"/>
    <property type="evidence" value="ECO:0007669"/>
    <property type="project" value="TreeGrafter"/>
</dbReference>
<dbReference type="FunFam" id="3.40.50.1460:FF:000007">
    <property type="entry name" value="Caspase-1"/>
    <property type="match status" value="1"/>
</dbReference>
<evidence type="ECO:0000259" key="8">
    <source>
        <dbReference type="PROSITE" id="PS50207"/>
    </source>
</evidence>
<dbReference type="GO" id="GO:0004197">
    <property type="term" value="F:cysteine-type endopeptidase activity"/>
    <property type="evidence" value="ECO:0007669"/>
    <property type="project" value="InterPro"/>
</dbReference>
<keyword evidence="12" id="KW-1185">Reference proteome</keyword>
<dbReference type="Proteomes" id="UP001221898">
    <property type="component" value="Unassembled WGS sequence"/>
</dbReference>
<keyword evidence="3" id="KW-0378">Hydrolase</keyword>
<organism evidence="11 12">
    <name type="scientific">Aldrovandia affinis</name>
    <dbReference type="NCBI Taxonomy" id="143900"/>
    <lineage>
        <taxon>Eukaryota</taxon>
        <taxon>Metazoa</taxon>
        <taxon>Chordata</taxon>
        <taxon>Craniata</taxon>
        <taxon>Vertebrata</taxon>
        <taxon>Euteleostomi</taxon>
        <taxon>Actinopterygii</taxon>
        <taxon>Neopterygii</taxon>
        <taxon>Teleostei</taxon>
        <taxon>Notacanthiformes</taxon>
        <taxon>Halosauridae</taxon>
        <taxon>Aldrovandia</taxon>
    </lineage>
</organism>
<feature type="domain" description="CARD" evidence="10">
    <location>
        <begin position="1"/>
        <end position="87"/>
    </location>
</feature>
<dbReference type="GO" id="GO:0050727">
    <property type="term" value="P:regulation of inflammatory response"/>
    <property type="evidence" value="ECO:0007669"/>
    <property type="project" value="TreeGrafter"/>
</dbReference>
<dbReference type="Pfam" id="PF00656">
    <property type="entry name" value="Peptidase_C14"/>
    <property type="match status" value="1"/>
</dbReference>
<dbReference type="InterPro" id="IPR029030">
    <property type="entry name" value="Caspase-like_dom_sf"/>
</dbReference>
<dbReference type="Pfam" id="PF00619">
    <property type="entry name" value="CARD"/>
    <property type="match status" value="1"/>
</dbReference>
<dbReference type="AlphaFoldDB" id="A0AAD7SGM0"/>
<feature type="domain" description="Caspase family p20" evidence="9">
    <location>
        <begin position="127"/>
        <end position="258"/>
    </location>
</feature>
<dbReference type="PROSITE" id="PS01122">
    <property type="entry name" value="CASPASE_CYS"/>
    <property type="match status" value="1"/>
</dbReference>
<dbReference type="SUPFAM" id="SSF47986">
    <property type="entry name" value="DEATH domain"/>
    <property type="match status" value="1"/>
</dbReference>
<dbReference type="InterPro" id="IPR002138">
    <property type="entry name" value="Pept_C14_p10"/>
</dbReference>
<dbReference type="PROSITE" id="PS50207">
    <property type="entry name" value="CASPASE_P10"/>
    <property type="match status" value="1"/>
</dbReference>
<dbReference type="InterPro" id="IPR001309">
    <property type="entry name" value="Pept_C14_p20"/>
</dbReference>
<evidence type="ECO:0000256" key="7">
    <source>
        <dbReference type="RuleBase" id="RU003971"/>
    </source>
</evidence>
<dbReference type="GO" id="GO:0042981">
    <property type="term" value="P:regulation of apoptotic process"/>
    <property type="evidence" value="ECO:0007669"/>
    <property type="project" value="InterPro"/>
</dbReference>
<evidence type="ECO:0000313" key="12">
    <source>
        <dbReference type="Proteomes" id="UP001221898"/>
    </source>
</evidence>
<comment type="caution">
    <text evidence="11">The sequence shown here is derived from an EMBL/GenBank/DDBJ whole genome shotgun (WGS) entry which is preliminary data.</text>
</comment>
<dbReference type="PANTHER" id="PTHR47901">
    <property type="entry name" value="CASPASE RECRUITMENT DOMAIN-CONTAINING PROTEIN 18"/>
    <property type="match status" value="1"/>
</dbReference>
<dbReference type="SMART" id="SM00115">
    <property type="entry name" value="CASc"/>
    <property type="match status" value="1"/>
</dbReference>
<evidence type="ECO:0000259" key="10">
    <source>
        <dbReference type="PROSITE" id="PS50209"/>
    </source>
</evidence>
<keyword evidence="2" id="KW-0645">Protease</keyword>
<accession>A0AAD7SGM0</accession>
<evidence type="ECO:0000256" key="5">
    <source>
        <dbReference type="ARBA" id="ARBA00023145"/>
    </source>
</evidence>
<dbReference type="GO" id="GO:0072557">
    <property type="term" value="C:IPAF inflammasome complex"/>
    <property type="evidence" value="ECO:0007669"/>
    <property type="project" value="TreeGrafter"/>
</dbReference>
<dbReference type="PROSITE" id="PS50209">
    <property type="entry name" value="CARD"/>
    <property type="match status" value="1"/>
</dbReference>
<feature type="active site" evidence="6">
    <location>
        <position position="204"/>
    </location>
</feature>
<name>A0AAD7SGM0_9TELE</name>
<feature type="active site" evidence="6">
    <location>
        <position position="254"/>
    </location>
</feature>
<dbReference type="CDD" id="cd00032">
    <property type="entry name" value="CASc"/>
    <property type="match status" value="1"/>
</dbReference>
<dbReference type="EMBL" id="JAINUG010000073">
    <property type="protein sequence ID" value="KAJ8401076.1"/>
    <property type="molecule type" value="Genomic_DNA"/>
</dbReference>
<keyword evidence="4" id="KW-0788">Thiol protease</keyword>
<dbReference type="Gene3D" id="1.10.533.10">
    <property type="entry name" value="Death Domain, Fas"/>
    <property type="match status" value="1"/>
</dbReference>
<dbReference type="PRINTS" id="PR00376">
    <property type="entry name" value="IL1BCENZYME"/>
</dbReference>
<feature type="domain" description="Caspase family p10" evidence="8">
    <location>
        <begin position="281"/>
        <end position="364"/>
    </location>
</feature>
<dbReference type="InterPro" id="IPR015917">
    <property type="entry name" value="Pept_C14A"/>
</dbReference>
<evidence type="ECO:0000259" key="9">
    <source>
        <dbReference type="PROSITE" id="PS50208"/>
    </source>
</evidence>
<dbReference type="InterPro" id="IPR016129">
    <property type="entry name" value="Caspase_his_AS"/>
</dbReference>
<keyword evidence="5" id="KW-0865">Zymogen</keyword>
<dbReference type="InterPro" id="IPR001315">
    <property type="entry name" value="CARD"/>
</dbReference>
<sequence>MADTQLTTVRAQFVNRVTKPVINQLLDNLLEDRVLNDEEQEAVIQENGMRADQARSLIDMVRRKGQRASEKLISRLRKRDRVLFNQLGLIWDPEPSEDLIFCTEQEKRKVLERKRSSIYIPNEKPDRKRLALLINNINFVCESMLRRGADKDEERMEKLLRDLDYDVVKYRNLSGQDIDKEVAAFSKREEHSCSDSTFVVIMSHGKRDAICGIHHDTSNNVTDLFKIDNIFKHLNTENCRNLLNKPKIIIIQACRGEEGGSTLVYDSESDIVPDGLEDDSGVRREHREKDFIIFMACTPDTLSYRDPKKGALFIQRIVETFNTYAHEDHIQKLFMKVLRRFDKFPRQMPSMDRVTLSKKFYLFPGL</sequence>